<keyword evidence="2" id="KW-0472">Membrane</keyword>
<dbReference type="CDD" id="cd00093">
    <property type="entry name" value="HTH_XRE"/>
    <property type="match status" value="1"/>
</dbReference>
<dbReference type="Gene3D" id="1.10.260.40">
    <property type="entry name" value="lambda repressor-like DNA-binding domains"/>
    <property type="match status" value="1"/>
</dbReference>
<reference evidence="4 5" key="1">
    <citation type="journal article" date="2019" name="Nat. Med.">
        <title>A library of human gut bacterial isolates paired with longitudinal multiomics data enables mechanistic microbiome research.</title>
        <authorList>
            <person name="Poyet M."/>
            <person name="Groussin M."/>
            <person name="Gibbons S.M."/>
            <person name="Avila-Pacheco J."/>
            <person name="Jiang X."/>
            <person name="Kearney S.M."/>
            <person name="Perrotta A.R."/>
            <person name="Berdy B."/>
            <person name="Zhao S."/>
            <person name="Lieberman T.D."/>
            <person name="Swanson P.K."/>
            <person name="Smith M."/>
            <person name="Roesemann S."/>
            <person name="Alexander J.E."/>
            <person name="Rich S.A."/>
            <person name="Livny J."/>
            <person name="Vlamakis H."/>
            <person name="Clish C."/>
            <person name="Bullock K."/>
            <person name="Deik A."/>
            <person name="Scott J."/>
            <person name="Pierce K.A."/>
            <person name="Xavier R.J."/>
            <person name="Alm E.J."/>
        </authorList>
    </citation>
    <scope>NUCLEOTIDE SEQUENCE [LARGE SCALE GENOMIC DNA]</scope>
    <source>
        <strain evidence="4 5">BIOML-A198</strain>
    </source>
</reference>
<dbReference type="PROSITE" id="PS50943">
    <property type="entry name" value="HTH_CROC1"/>
    <property type="match status" value="1"/>
</dbReference>
<feature type="compositionally biased region" description="Basic and acidic residues" evidence="1">
    <location>
        <begin position="155"/>
        <end position="166"/>
    </location>
</feature>
<dbReference type="Pfam" id="PF13413">
    <property type="entry name" value="HTH_25"/>
    <property type="match status" value="1"/>
</dbReference>
<sequence length="286" mass="32837">MDFSNKESNQKLADYLREQRLNRSLNLDDVSDKIGVPIQHLKNIESGDFSRFDEFYLKMYIKKYASFLSLNVDEIYQSFYGEQIKREVEVKIKKQKTEKRTRNFGRLGGIVATILVIGLGGYFVIDMIKAASEKPTEEVVIKNPNSSELINEPTKNTENEEKKDAEMVEPEISLPKTTISKVSQNNQSTIYDVMSEGEQLDLKMVFNNDCWLNATMNNQSIIPGETYRTNDVFEYTFTKDMLTNNEGVLEFNIGNVTGLEMMINGELVSIDETVPHQYITLNMKVK</sequence>
<protein>
    <submittedName>
        <fullName evidence="4">Transcriptional regulator</fullName>
    </submittedName>
</protein>
<dbReference type="InterPro" id="IPR010982">
    <property type="entry name" value="Lambda_DNA-bd_dom_sf"/>
</dbReference>
<dbReference type="GO" id="GO:0003677">
    <property type="term" value="F:DNA binding"/>
    <property type="evidence" value="ECO:0007669"/>
    <property type="project" value="InterPro"/>
</dbReference>
<evidence type="ECO:0000256" key="2">
    <source>
        <dbReference type="SAM" id="Phobius"/>
    </source>
</evidence>
<dbReference type="SUPFAM" id="SSF47413">
    <property type="entry name" value="lambda repressor-like DNA-binding domains"/>
    <property type="match status" value="1"/>
</dbReference>
<name>A0A9X5ANF6_9FIRM</name>
<dbReference type="InterPro" id="IPR001387">
    <property type="entry name" value="Cro/C1-type_HTH"/>
</dbReference>
<dbReference type="RefSeq" id="WP_006785423.1">
    <property type="nucleotide sequence ID" value="NZ_CAJJOK010000004.1"/>
</dbReference>
<feature type="domain" description="HTH cro/C1-type" evidence="3">
    <location>
        <begin position="16"/>
        <end position="47"/>
    </location>
</feature>
<dbReference type="EMBL" id="WMQE01000004">
    <property type="protein sequence ID" value="MTK20339.1"/>
    <property type="molecule type" value="Genomic_DNA"/>
</dbReference>
<proteinExistence type="predicted"/>
<evidence type="ECO:0000256" key="1">
    <source>
        <dbReference type="SAM" id="MobiDB-lite"/>
    </source>
</evidence>
<keyword evidence="2" id="KW-1133">Transmembrane helix</keyword>
<comment type="caution">
    <text evidence="4">The sequence shown here is derived from an EMBL/GenBank/DDBJ whole genome shotgun (WGS) entry which is preliminary data.</text>
</comment>
<gene>
    <name evidence="4" type="ORF">GMA92_02645</name>
</gene>
<dbReference type="AlphaFoldDB" id="A0A9X5ANF6"/>
<evidence type="ECO:0000313" key="4">
    <source>
        <dbReference type="EMBL" id="MTK20339.1"/>
    </source>
</evidence>
<dbReference type="PANTHER" id="PTHR34475:SF1">
    <property type="entry name" value="CYTOSKELETON PROTEIN RODZ"/>
    <property type="match status" value="1"/>
</dbReference>
<evidence type="ECO:0000259" key="3">
    <source>
        <dbReference type="PROSITE" id="PS50943"/>
    </source>
</evidence>
<keyword evidence="2" id="KW-0812">Transmembrane</keyword>
<organism evidence="4 5">
    <name type="scientific">Turicibacter sanguinis</name>
    <dbReference type="NCBI Taxonomy" id="154288"/>
    <lineage>
        <taxon>Bacteria</taxon>
        <taxon>Bacillati</taxon>
        <taxon>Bacillota</taxon>
        <taxon>Erysipelotrichia</taxon>
        <taxon>Erysipelotrichales</taxon>
        <taxon>Turicibacteraceae</taxon>
        <taxon>Turicibacter</taxon>
    </lineage>
</organism>
<dbReference type="PANTHER" id="PTHR34475">
    <property type="match status" value="1"/>
</dbReference>
<feature type="transmembrane region" description="Helical" evidence="2">
    <location>
        <begin position="104"/>
        <end position="125"/>
    </location>
</feature>
<evidence type="ECO:0000313" key="5">
    <source>
        <dbReference type="Proteomes" id="UP000487649"/>
    </source>
</evidence>
<feature type="region of interest" description="Disordered" evidence="1">
    <location>
        <begin position="147"/>
        <end position="168"/>
    </location>
</feature>
<dbReference type="Proteomes" id="UP000487649">
    <property type="component" value="Unassembled WGS sequence"/>
</dbReference>
<accession>A0A9X5ANF6</accession>
<dbReference type="InterPro" id="IPR050400">
    <property type="entry name" value="Bact_Cytoskel_RodZ"/>
</dbReference>